<reference evidence="2" key="1">
    <citation type="submission" date="2021-02" db="EMBL/GenBank/DDBJ databases">
        <authorList>
            <person name="Nowell W R."/>
        </authorList>
    </citation>
    <scope>NUCLEOTIDE SEQUENCE</scope>
</reference>
<name>A0A821M445_9BILA</name>
<dbReference type="EMBL" id="CAJOBP010041826">
    <property type="protein sequence ID" value="CAF4761348.1"/>
    <property type="molecule type" value="Genomic_DNA"/>
</dbReference>
<dbReference type="AlphaFoldDB" id="A0A821M445"/>
<protein>
    <submittedName>
        <fullName evidence="2">Uncharacterized protein</fullName>
    </submittedName>
</protein>
<sequence>MGDEAKTPAKASIRSYVENFIEKRDNELRTANNDQSDIQPPQSVDRDSIVIETNAENFPRKNLDNHASEATDIDADEL</sequence>
<evidence type="ECO:0000313" key="2">
    <source>
        <dbReference type="EMBL" id="CAF4761348.1"/>
    </source>
</evidence>
<comment type="caution">
    <text evidence="2">The sequence shown here is derived from an EMBL/GenBank/DDBJ whole genome shotgun (WGS) entry which is preliminary data.</text>
</comment>
<evidence type="ECO:0000313" key="3">
    <source>
        <dbReference type="Proteomes" id="UP000663873"/>
    </source>
</evidence>
<organism evidence="2 3">
    <name type="scientific">Rotaria socialis</name>
    <dbReference type="NCBI Taxonomy" id="392032"/>
    <lineage>
        <taxon>Eukaryota</taxon>
        <taxon>Metazoa</taxon>
        <taxon>Spiralia</taxon>
        <taxon>Gnathifera</taxon>
        <taxon>Rotifera</taxon>
        <taxon>Eurotatoria</taxon>
        <taxon>Bdelloidea</taxon>
        <taxon>Philodinida</taxon>
        <taxon>Philodinidae</taxon>
        <taxon>Rotaria</taxon>
    </lineage>
</organism>
<feature type="compositionally biased region" description="Basic and acidic residues" evidence="1">
    <location>
        <begin position="58"/>
        <end position="69"/>
    </location>
</feature>
<dbReference type="Proteomes" id="UP000663873">
    <property type="component" value="Unassembled WGS sequence"/>
</dbReference>
<feature type="region of interest" description="Disordered" evidence="1">
    <location>
        <begin position="27"/>
        <end position="78"/>
    </location>
</feature>
<feature type="compositionally biased region" description="Polar residues" evidence="1">
    <location>
        <begin position="29"/>
        <end position="42"/>
    </location>
</feature>
<accession>A0A821M445</accession>
<feature type="non-terminal residue" evidence="2">
    <location>
        <position position="1"/>
    </location>
</feature>
<keyword evidence="3" id="KW-1185">Reference proteome</keyword>
<gene>
    <name evidence="2" type="ORF">UJA718_LOCUS39456</name>
</gene>
<evidence type="ECO:0000256" key="1">
    <source>
        <dbReference type="SAM" id="MobiDB-lite"/>
    </source>
</evidence>
<proteinExistence type="predicted"/>
<feature type="non-terminal residue" evidence="2">
    <location>
        <position position="78"/>
    </location>
</feature>